<proteinExistence type="predicted"/>
<comment type="caution">
    <text evidence="2">The sequence shown here is derived from an EMBL/GenBank/DDBJ whole genome shotgun (WGS) entry which is preliminary data.</text>
</comment>
<feature type="transmembrane region" description="Helical" evidence="1">
    <location>
        <begin position="37"/>
        <end position="55"/>
    </location>
</feature>
<organism evidence="2 3">
    <name type="scientific">Dillenia turbinata</name>
    <dbReference type="NCBI Taxonomy" id="194707"/>
    <lineage>
        <taxon>Eukaryota</taxon>
        <taxon>Viridiplantae</taxon>
        <taxon>Streptophyta</taxon>
        <taxon>Embryophyta</taxon>
        <taxon>Tracheophyta</taxon>
        <taxon>Spermatophyta</taxon>
        <taxon>Magnoliopsida</taxon>
        <taxon>eudicotyledons</taxon>
        <taxon>Gunneridae</taxon>
        <taxon>Pentapetalae</taxon>
        <taxon>Dilleniales</taxon>
        <taxon>Dilleniaceae</taxon>
        <taxon>Dillenia</taxon>
    </lineage>
</organism>
<dbReference type="PANTHER" id="PTHR37909:SF1">
    <property type="entry name" value="S-ADENOSYL-L-METHIONINE-DEPENDENT METHYLTRANSFERASES SUPERFAMILY PROTEIN"/>
    <property type="match status" value="1"/>
</dbReference>
<dbReference type="SUPFAM" id="SSF53335">
    <property type="entry name" value="S-adenosyl-L-methionine-dependent methyltransferases"/>
    <property type="match status" value="1"/>
</dbReference>
<evidence type="ECO:0000313" key="3">
    <source>
        <dbReference type="Proteomes" id="UP001370490"/>
    </source>
</evidence>
<dbReference type="EMBL" id="JBAMMX010000021">
    <property type="protein sequence ID" value="KAK6919921.1"/>
    <property type="molecule type" value="Genomic_DNA"/>
</dbReference>
<keyword evidence="1" id="KW-0472">Membrane</keyword>
<dbReference type="AlphaFoldDB" id="A0AAN8Z0F9"/>
<dbReference type="InterPro" id="IPR029063">
    <property type="entry name" value="SAM-dependent_MTases_sf"/>
</dbReference>
<name>A0AAN8Z0F9_9MAGN</name>
<protein>
    <recommendedName>
        <fullName evidence="4">S-adenosyl-L-methionine-dependent methyltransferase</fullName>
    </recommendedName>
</protein>
<dbReference type="PANTHER" id="PTHR37909">
    <property type="entry name" value="S-ADENOSYL-L-METHIONINE-DEPENDENT METHYLTRANSFERASES SUPERFAMILY PROTEIN"/>
    <property type="match status" value="1"/>
</dbReference>
<evidence type="ECO:0000313" key="2">
    <source>
        <dbReference type="EMBL" id="KAK6919921.1"/>
    </source>
</evidence>
<reference evidence="2 3" key="1">
    <citation type="submission" date="2023-12" db="EMBL/GenBank/DDBJ databases">
        <title>A high-quality genome assembly for Dillenia turbinata (Dilleniales).</title>
        <authorList>
            <person name="Chanderbali A."/>
        </authorList>
    </citation>
    <scope>NUCLEOTIDE SEQUENCE [LARGE SCALE GENOMIC DNA]</scope>
    <source>
        <strain evidence="2">LSX21</strain>
        <tissue evidence="2">Leaf</tissue>
    </source>
</reference>
<accession>A0AAN8Z0F9</accession>
<dbReference type="Proteomes" id="UP001370490">
    <property type="component" value="Unassembled WGS sequence"/>
</dbReference>
<evidence type="ECO:0008006" key="4">
    <source>
        <dbReference type="Google" id="ProtNLM"/>
    </source>
</evidence>
<dbReference type="Gene3D" id="3.40.50.150">
    <property type="entry name" value="Vaccinia Virus protein VP39"/>
    <property type="match status" value="1"/>
</dbReference>
<sequence>MKEDQPPLHYLHNHRHQKRTTISAEIAAIYGSKLTKATALFLLLFLTYVLGYLFSSPSCHPFSQPITTTNRATSAPPNPLDEFKITTQCSPPLPSNLIRQTILDKVYNGTSPYANFPPAHVSNLLRPKRIKGWGSNGAVFENLISRIKPKTIIEVGTFLGASAIHMAQKAEAKGLKPQILCLDDFRGWPGFQHRFKDIKMVNGDVLLLYQFMQNVVYMNRTESIIAVPFSTGSGLEKLCEWGIVADLIEIDAGHDFNSAWADINRAYKILRPGGVLFGHDYFTAADNRGVRRAVNLFAKINGLKVKVDGQHWVIDSV</sequence>
<gene>
    <name evidence="2" type="ORF">RJ641_015825</name>
</gene>
<keyword evidence="1" id="KW-0812">Transmembrane</keyword>
<evidence type="ECO:0000256" key="1">
    <source>
        <dbReference type="SAM" id="Phobius"/>
    </source>
</evidence>
<keyword evidence="3" id="KW-1185">Reference proteome</keyword>
<dbReference type="Pfam" id="PF13578">
    <property type="entry name" value="Methyltransf_24"/>
    <property type="match status" value="1"/>
</dbReference>
<keyword evidence="1" id="KW-1133">Transmembrane helix</keyword>